<organism evidence="3 4">
    <name type="scientific">Rummeliibacillus stabekisii</name>
    <dbReference type="NCBI Taxonomy" id="241244"/>
    <lineage>
        <taxon>Bacteria</taxon>
        <taxon>Bacillati</taxon>
        <taxon>Bacillota</taxon>
        <taxon>Bacilli</taxon>
        <taxon>Bacillales</taxon>
        <taxon>Caryophanaceae</taxon>
        <taxon>Rummeliibacillus</taxon>
    </lineage>
</organism>
<dbReference type="STRING" id="241244.ATY39_08590"/>
<feature type="transmembrane region" description="Helical" evidence="1">
    <location>
        <begin position="6"/>
        <end position="26"/>
    </location>
</feature>
<dbReference type="SUPFAM" id="SSF55073">
    <property type="entry name" value="Nucleotide cyclase"/>
    <property type="match status" value="1"/>
</dbReference>
<dbReference type="NCBIfam" id="TIGR00254">
    <property type="entry name" value="GGDEF"/>
    <property type="match status" value="1"/>
</dbReference>
<dbReference type="InterPro" id="IPR043128">
    <property type="entry name" value="Rev_trsase/Diguanyl_cyclase"/>
</dbReference>
<dbReference type="SUPFAM" id="SSF55781">
    <property type="entry name" value="GAF domain-like"/>
    <property type="match status" value="1"/>
</dbReference>
<feature type="transmembrane region" description="Helical" evidence="1">
    <location>
        <begin position="107"/>
        <end position="128"/>
    </location>
</feature>
<proteinExistence type="predicted"/>
<dbReference type="Gene3D" id="3.30.70.270">
    <property type="match status" value="1"/>
</dbReference>
<dbReference type="Gene3D" id="3.30.450.40">
    <property type="match status" value="1"/>
</dbReference>
<dbReference type="SMART" id="SM00267">
    <property type="entry name" value="GGDEF"/>
    <property type="match status" value="1"/>
</dbReference>
<dbReference type="InterPro" id="IPR000160">
    <property type="entry name" value="GGDEF_dom"/>
</dbReference>
<evidence type="ECO:0000259" key="2">
    <source>
        <dbReference type="PROSITE" id="PS50887"/>
    </source>
</evidence>
<keyword evidence="1" id="KW-0812">Transmembrane</keyword>
<keyword evidence="4" id="KW-1185">Reference proteome</keyword>
<dbReference type="GO" id="GO:1902201">
    <property type="term" value="P:negative regulation of bacterial-type flagellum-dependent cell motility"/>
    <property type="evidence" value="ECO:0007669"/>
    <property type="project" value="TreeGrafter"/>
</dbReference>
<evidence type="ECO:0000256" key="1">
    <source>
        <dbReference type="SAM" id="Phobius"/>
    </source>
</evidence>
<evidence type="ECO:0000313" key="4">
    <source>
        <dbReference type="Proteomes" id="UP000076021"/>
    </source>
</evidence>
<reference evidence="3 4" key="1">
    <citation type="journal article" date="2016" name="Genome Announc.">
        <title>Whole-Genome Sequence of Rummeliibacillus stabekisii Strain PP9 Isolated from Antarctic Soil.</title>
        <authorList>
            <person name="da Mota F.F."/>
            <person name="Vollu R.E."/>
            <person name="Jurelevicius D."/>
            <person name="Seldin L."/>
        </authorList>
    </citation>
    <scope>NUCLEOTIDE SEQUENCE [LARGE SCALE GENOMIC DNA]</scope>
    <source>
        <strain evidence="3 4">PP9</strain>
    </source>
</reference>
<accession>A0A143HDK7</accession>
<dbReference type="InterPro" id="IPR029016">
    <property type="entry name" value="GAF-like_dom_sf"/>
</dbReference>
<dbReference type="OrthoDB" id="9759607at2"/>
<dbReference type="PANTHER" id="PTHR45138:SF9">
    <property type="entry name" value="DIGUANYLATE CYCLASE DGCM-RELATED"/>
    <property type="match status" value="1"/>
</dbReference>
<dbReference type="GO" id="GO:0005886">
    <property type="term" value="C:plasma membrane"/>
    <property type="evidence" value="ECO:0007669"/>
    <property type="project" value="TreeGrafter"/>
</dbReference>
<dbReference type="GO" id="GO:0043709">
    <property type="term" value="P:cell adhesion involved in single-species biofilm formation"/>
    <property type="evidence" value="ECO:0007669"/>
    <property type="project" value="TreeGrafter"/>
</dbReference>
<dbReference type="InterPro" id="IPR050469">
    <property type="entry name" value="Diguanylate_Cyclase"/>
</dbReference>
<dbReference type="FunFam" id="3.30.70.270:FF:000001">
    <property type="entry name" value="Diguanylate cyclase domain protein"/>
    <property type="match status" value="1"/>
</dbReference>
<gene>
    <name evidence="3" type="ORF">ATY39_08590</name>
</gene>
<dbReference type="PANTHER" id="PTHR45138">
    <property type="entry name" value="REGULATORY COMPONENTS OF SENSORY TRANSDUCTION SYSTEM"/>
    <property type="match status" value="1"/>
</dbReference>
<feature type="transmembrane region" description="Helical" evidence="1">
    <location>
        <begin position="38"/>
        <end position="58"/>
    </location>
</feature>
<dbReference type="Proteomes" id="UP000076021">
    <property type="component" value="Chromosome"/>
</dbReference>
<feature type="transmembrane region" description="Helical" evidence="1">
    <location>
        <begin position="70"/>
        <end position="95"/>
    </location>
</feature>
<dbReference type="Pfam" id="PF00990">
    <property type="entry name" value="GGDEF"/>
    <property type="match status" value="1"/>
</dbReference>
<keyword evidence="1" id="KW-0472">Membrane</keyword>
<keyword evidence="1" id="KW-1133">Transmembrane helix</keyword>
<dbReference type="CDD" id="cd01949">
    <property type="entry name" value="GGDEF"/>
    <property type="match status" value="1"/>
</dbReference>
<feature type="transmembrane region" description="Helical" evidence="1">
    <location>
        <begin position="203"/>
        <end position="223"/>
    </location>
</feature>
<reference evidence="4" key="2">
    <citation type="submission" date="2016-03" db="EMBL/GenBank/DDBJ databases">
        <authorList>
            <person name="Ploux O."/>
        </authorList>
    </citation>
    <scope>NUCLEOTIDE SEQUENCE [LARGE SCALE GENOMIC DNA]</scope>
    <source>
        <strain evidence="4">PP9</strain>
    </source>
</reference>
<dbReference type="PROSITE" id="PS50887">
    <property type="entry name" value="GGDEF"/>
    <property type="match status" value="1"/>
</dbReference>
<dbReference type="KEGG" id="rst:ATY39_08590"/>
<feature type="transmembrane region" description="Helical" evidence="1">
    <location>
        <begin position="140"/>
        <end position="159"/>
    </location>
</feature>
<sequence>MKKSFAFQLVVFMIWIVCIPLSIYTVYQSYPPNEATNWPLLAGFTALSLLTSAFPAFINGTPFFLTQWVSLALFLRFGLFIEIVVFQISLVPLLYNLKLNRNMLYRIPWNSIMFFLVSLFSGLAFLWLGGDIHSMNTVDIVGYGLLYIVVNITANHALIKISGILLGQRIRFFTIDDTWDYLICTFALPMGLSLYLLGQYVGVLSIILLGIPFYMATRLLQLYTTTSKVNKELSEAAHFGHQLADQLDSEETLDLFIERVPKMVSIDGLYLIDRRQQTGTLSVLRAYENGKQILKNATHKELSHSLLSETIESADKTVFCKREEWLPYSGSFLLPNTQSALVLPFCRNHQLEGVLLLTSRKKNNFQDYQVKMLELISSYFIVSLEKARYVEKAKHSSERCGLTGLYNYRYFEDYLNSKMNELKEHTISNLSLIMLDIDYFKGINDRYGHESGNEILRGLAAVLKREVGEKGTLARYGGEEFVILLPNYTKQQALLLAEKLRERIEMQPFEIVPDLLENVKHLIVHITASIGVSSAYEDTDNATNLLRNADHAMYKGAKEQGRNKVAGF</sequence>
<dbReference type="GO" id="GO:0052621">
    <property type="term" value="F:diguanylate cyclase activity"/>
    <property type="evidence" value="ECO:0007669"/>
    <property type="project" value="TreeGrafter"/>
</dbReference>
<dbReference type="RefSeq" id="WP_066788577.1">
    <property type="nucleotide sequence ID" value="NZ_CP014806.1"/>
</dbReference>
<evidence type="ECO:0000313" key="3">
    <source>
        <dbReference type="EMBL" id="AMW99509.1"/>
    </source>
</evidence>
<dbReference type="InterPro" id="IPR029787">
    <property type="entry name" value="Nucleotide_cyclase"/>
</dbReference>
<name>A0A143HDK7_9BACL</name>
<dbReference type="AlphaFoldDB" id="A0A143HDK7"/>
<protein>
    <recommendedName>
        <fullName evidence="2">GGDEF domain-containing protein</fullName>
    </recommendedName>
</protein>
<feature type="domain" description="GGDEF" evidence="2">
    <location>
        <begin position="428"/>
        <end position="568"/>
    </location>
</feature>
<dbReference type="EMBL" id="CP014806">
    <property type="protein sequence ID" value="AMW99509.1"/>
    <property type="molecule type" value="Genomic_DNA"/>
</dbReference>